<protein>
    <submittedName>
        <fullName evidence="1">Uncharacterized protein</fullName>
    </submittedName>
</protein>
<dbReference type="Proteomes" id="UP000199673">
    <property type="component" value="Unassembled WGS sequence"/>
</dbReference>
<proteinExistence type="predicted"/>
<gene>
    <name evidence="1" type="ORF">SAMN04489724_3914</name>
</gene>
<accession>A0A1I7DD36</accession>
<evidence type="ECO:0000313" key="1">
    <source>
        <dbReference type="EMBL" id="SFU09621.1"/>
    </source>
</evidence>
<reference evidence="2" key="1">
    <citation type="submission" date="2016-10" db="EMBL/GenBank/DDBJ databases">
        <authorList>
            <person name="Varghese N."/>
            <person name="Submissions S."/>
        </authorList>
    </citation>
    <scope>NUCLEOTIDE SEQUENCE [LARGE SCALE GENOMIC DNA]</scope>
    <source>
        <strain evidence="2">DSM 23445</strain>
    </source>
</reference>
<dbReference type="EMBL" id="FPBF01000006">
    <property type="protein sequence ID" value="SFU09621.1"/>
    <property type="molecule type" value="Genomic_DNA"/>
</dbReference>
<sequence>MEIPQDELQLIRTYMEGELTGKTTFDNQPLEMDWDNAVYSEGHYEIPLLSPLNGFVPKYQDVETRLLVPCRKMEEYSFMTLDTEEIIDGFRFSELSSDTDETSLDTYRYMNFSKDLQPGDFVYKRATASDPNAYMPVQCEPATIIYYEKDCTWISNLLQNCSGWREVGRQEIEICGTDGIIGGNYNEYYIVKRDSTFIDTKADCIYEKLRNSSEGFKKMIQKFDYTFSVSDLLFTQNNNLPSGNYGRVLPPQNGNITVEFSNMNLGMISDLGSAVSFAHEIIHAEIYRKMLSAAKTGSLDPNNMSPQQQIDYVNNLRQNFPGLYDYYIDRFKPTWNHNMMAQHYIHSISNIIKEFDNNRLPSQVYDDISWAGLKILEDESESIAWSNLSGTDQDRILLNLNNYFHNGPSTCN</sequence>
<dbReference type="STRING" id="305507.SAMN04489724_3914"/>
<dbReference type="AlphaFoldDB" id="A0A1I7DD36"/>
<name>A0A1I7DD36_9BACT</name>
<evidence type="ECO:0000313" key="2">
    <source>
        <dbReference type="Proteomes" id="UP000199673"/>
    </source>
</evidence>
<keyword evidence="2" id="KW-1185">Reference proteome</keyword>
<organism evidence="1 2">
    <name type="scientific">Algoriphagus locisalis</name>
    <dbReference type="NCBI Taxonomy" id="305507"/>
    <lineage>
        <taxon>Bacteria</taxon>
        <taxon>Pseudomonadati</taxon>
        <taxon>Bacteroidota</taxon>
        <taxon>Cytophagia</taxon>
        <taxon>Cytophagales</taxon>
        <taxon>Cyclobacteriaceae</taxon>
        <taxon>Algoriphagus</taxon>
    </lineage>
</organism>